<dbReference type="EMBL" id="BJXW01000019">
    <property type="protein sequence ID" value="GEN31552.1"/>
    <property type="molecule type" value="Genomic_DNA"/>
</dbReference>
<evidence type="ECO:0000313" key="1">
    <source>
        <dbReference type="EMBL" id="GEN31552.1"/>
    </source>
</evidence>
<evidence type="ECO:0008006" key="3">
    <source>
        <dbReference type="Google" id="ProtNLM"/>
    </source>
</evidence>
<dbReference type="RefSeq" id="WP_146937847.1">
    <property type="nucleotide sequence ID" value="NZ_BJXW01000019.1"/>
</dbReference>
<reference evidence="1 2" key="1">
    <citation type="submission" date="2019-07" db="EMBL/GenBank/DDBJ databases">
        <title>Whole genome shotgun sequence of Cerasibacillus quisquiliarum NBRC 102429.</title>
        <authorList>
            <person name="Hosoyama A."/>
            <person name="Uohara A."/>
            <person name="Ohji S."/>
            <person name="Ichikawa N."/>
        </authorList>
    </citation>
    <scope>NUCLEOTIDE SEQUENCE [LARGE SCALE GENOMIC DNA]</scope>
    <source>
        <strain evidence="1 2">NBRC 102429</strain>
    </source>
</reference>
<evidence type="ECO:0000313" key="2">
    <source>
        <dbReference type="Proteomes" id="UP000321491"/>
    </source>
</evidence>
<name>A0A511V2K8_9BACI</name>
<dbReference type="GO" id="GO:0005694">
    <property type="term" value="C:chromosome"/>
    <property type="evidence" value="ECO:0007669"/>
    <property type="project" value="InterPro"/>
</dbReference>
<keyword evidence="2" id="KW-1185">Reference proteome</keyword>
<organism evidence="1 2">
    <name type="scientific">Cerasibacillus quisquiliarum</name>
    <dbReference type="NCBI Taxonomy" id="227865"/>
    <lineage>
        <taxon>Bacteria</taxon>
        <taxon>Bacillati</taxon>
        <taxon>Bacillota</taxon>
        <taxon>Bacilli</taxon>
        <taxon>Bacillales</taxon>
        <taxon>Bacillaceae</taxon>
        <taxon>Cerasibacillus</taxon>
    </lineage>
</organism>
<dbReference type="CDD" id="cd00188">
    <property type="entry name" value="TOPRIM"/>
    <property type="match status" value="1"/>
</dbReference>
<gene>
    <name evidence="1" type="ORF">CQU01_17900</name>
</gene>
<dbReference type="GO" id="GO:0003677">
    <property type="term" value="F:DNA binding"/>
    <property type="evidence" value="ECO:0007669"/>
    <property type="project" value="InterPro"/>
</dbReference>
<dbReference type="InterPro" id="IPR036078">
    <property type="entry name" value="Spo11/TopoVI_A_sf"/>
</dbReference>
<dbReference type="Proteomes" id="UP000321491">
    <property type="component" value="Unassembled WGS sequence"/>
</dbReference>
<protein>
    <recommendedName>
        <fullName evidence="3">DUF2399 domain-containing protein</fullName>
    </recommendedName>
</protein>
<accession>A0A511V2K8</accession>
<sequence>MYGAKQFIQDYILKKNEQIEWLDTDDSDLLYGYIVKRTPRTYRRLAELWIGIKWSEQPSSPEKSLLDLKLSIHKAKPISVDDGTLRHWLVEGWMIRKVTLSDDERTPLTEGYYMGPTLYAYIERERQQKIKQEIATFVQLQEQLSHCVIPDHISASFSQHINDILSLNYEEFEKSDRFQDWTVHKRVIFLKFLIALLKLRETKSMFDFKEIGASYFKKIGGSKVFDRYKDDFLNLLETWLQATPEVIGIISHGRVHSVYFSGNVKGIYANFQAGALHAVTDVALLNEQFHTVDHVLWLVENRAMLTRMAASPTFLKETASIVICLDGHIRSSHHTFTQQISHSPSIKQVLIWTDYDESGLSIAYDAYRIVPDDVTVKWIASDGSIFRDYEAYKNWLQHQLSITKREQEEVLGDEKQWKKWINH</sequence>
<proteinExistence type="predicted"/>
<dbReference type="SUPFAM" id="SSF56726">
    <property type="entry name" value="DNA topoisomerase IV, alpha subunit"/>
    <property type="match status" value="1"/>
</dbReference>
<dbReference type="OrthoDB" id="2502371at2"/>
<comment type="caution">
    <text evidence="1">The sequence shown here is derived from an EMBL/GenBank/DDBJ whole genome shotgun (WGS) entry which is preliminary data.</text>
</comment>
<dbReference type="AlphaFoldDB" id="A0A511V2K8"/>